<feature type="region of interest" description="Disordered" evidence="7">
    <location>
        <begin position="376"/>
        <end position="415"/>
    </location>
</feature>
<dbReference type="Pfam" id="PF15337">
    <property type="entry name" value="Vasculin"/>
    <property type="match status" value="1"/>
</dbReference>
<evidence type="ECO:0000313" key="8">
    <source>
        <dbReference type="EMBL" id="KAK3767210.1"/>
    </source>
</evidence>
<evidence type="ECO:0000313" key="9">
    <source>
        <dbReference type="Proteomes" id="UP001283361"/>
    </source>
</evidence>
<keyword evidence="6" id="KW-0539">Nucleus</keyword>
<feature type="compositionally biased region" description="Polar residues" evidence="7">
    <location>
        <begin position="376"/>
        <end position="392"/>
    </location>
</feature>
<protein>
    <submittedName>
        <fullName evidence="8">Uncharacterized protein</fullName>
    </submittedName>
</protein>
<evidence type="ECO:0000256" key="4">
    <source>
        <dbReference type="ARBA" id="ARBA00023125"/>
    </source>
</evidence>
<comment type="caution">
    <text evidence="8">The sequence shown here is derived from an EMBL/GenBank/DDBJ whole genome shotgun (WGS) entry which is preliminary data.</text>
</comment>
<keyword evidence="9" id="KW-1185">Reference proteome</keyword>
<dbReference type="GO" id="GO:0003677">
    <property type="term" value="F:DNA binding"/>
    <property type="evidence" value="ECO:0007669"/>
    <property type="project" value="UniProtKB-KW"/>
</dbReference>
<dbReference type="GO" id="GO:0003723">
    <property type="term" value="F:RNA binding"/>
    <property type="evidence" value="ECO:0007669"/>
    <property type="project" value="InterPro"/>
</dbReference>
<evidence type="ECO:0000256" key="5">
    <source>
        <dbReference type="ARBA" id="ARBA00023163"/>
    </source>
</evidence>
<gene>
    <name evidence="8" type="ORF">RRG08_018080</name>
</gene>
<dbReference type="EMBL" id="JAWDGP010004170">
    <property type="protein sequence ID" value="KAK3767210.1"/>
    <property type="molecule type" value="Genomic_DNA"/>
</dbReference>
<evidence type="ECO:0000256" key="7">
    <source>
        <dbReference type="SAM" id="MobiDB-lite"/>
    </source>
</evidence>
<feature type="region of interest" description="Disordered" evidence="7">
    <location>
        <begin position="245"/>
        <end position="360"/>
    </location>
</feature>
<sequence length="565" mass="64429">MRSARKEEDPLAPIREVLIKASTLTTEIKFPLESVYTFGPWDSIAFLKWSRLLRQEINSCITLQRIWTTQFILSTSTAEKFHTYQSLKSLHHVSVTFGYRHGRQQSPKARFCTTMAQVSSSRFSKITRSKAEWLSRQTSFDYHESKRFPSGQGKYRHHSVDDDYYGYPYGYGYYSPDYNYEKYSMHYSSQPSLARRDGKYGPGRFPPGGADFSPPYELYEPSYHPNMPRRGFYDNHMNGREYEMKGRERGHPRDKPYSDDFPSLVVKGEQDVKRSKPVAGAWENPPKSSRVDESTDNKIASSGIYKALVPSKNGQVKRNGRMNGTARDSSPLSPSSKLSNPKESTHQSSATDLAIVTQPKKLGDKKSQFLKALRNESSVRNGENGQDHNQNAVEKKQVERDEETSSLDNYLGVNDMGMTSHRETNSMEEKILKGDVFKEDVGKSASCMNGDINSLDKSNLKESEKKVNGEALVDDVEQICLSGEEEEKRLLLSMGWVEEDNTEYVITEDEIREFQSKLQNHCHGQRNGLKTTLRNALNLKLDNDLTNGMVNGSCIREDNDRNRPL</sequence>
<dbReference type="Proteomes" id="UP001283361">
    <property type="component" value="Unassembled WGS sequence"/>
</dbReference>
<dbReference type="GO" id="GO:0006351">
    <property type="term" value="P:DNA-templated transcription"/>
    <property type="evidence" value="ECO:0007669"/>
    <property type="project" value="InterPro"/>
</dbReference>
<proteinExistence type="inferred from homology"/>
<comment type="subcellular location">
    <subcellularLocation>
        <location evidence="1">Nucleus</location>
    </subcellularLocation>
</comment>
<feature type="compositionally biased region" description="Basic and acidic residues" evidence="7">
    <location>
        <begin position="245"/>
        <end position="258"/>
    </location>
</feature>
<dbReference type="GO" id="GO:0045893">
    <property type="term" value="P:positive regulation of DNA-templated transcription"/>
    <property type="evidence" value="ECO:0007669"/>
    <property type="project" value="InterPro"/>
</dbReference>
<evidence type="ECO:0000256" key="3">
    <source>
        <dbReference type="ARBA" id="ARBA00023015"/>
    </source>
</evidence>
<accession>A0AAE0ZDD4</accession>
<keyword evidence="3" id="KW-0805">Transcription regulation</keyword>
<evidence type="ECO:0000256" key="2">
    <source>
        <dbReference type="ARBA" id="ARBA00010099"/>
    </source>
</evidence>
<dbReference type="InterPro" id="IPR028128">
    <property type="entry name" value="Vasculin_fam"/>
</dbReference>
<dbReference type="GO" id="GO:0005634">
    <property type="term" value="C:nucleus"/>
    <property type="evidence" value="ECO:0007669"/>
    <property type="project" value="UniProtKB-SubCell"/>
</dbReference>
<evidence type="ECO:0000256" key="1">
    <source>
        <dbReference type="ARBA" id="ARBA00004123"/>
    </source>
</evidence>
<name>A0AAE0ZDD4_9GAST</name>
<comment type="similarity">
    <text evidence="2">Belongs to the vasculin family.</text>
</comment>
<organism evidence="8 9">
    <name type="scientific">Elysia crispata</name>
    <name type="common">lettuce slug</name>
    <dbReference type="NCBI Taxonomy" id="231223"/>
    <lineage>
        <taxon>Eukaryota</taxon>
        <taxon>Metazoa</taxon>
        <taxon>Spiralia</taxon>
        <taxon>Lophotrochozoa</taxon>
        <taxon>Mollusca</taxon>
        <taxon>Gastropoda</taxon>
        <taxon>Heterobranchia</taxon>
        <taxon>Euthyneura</taxon>
        <taxon>Panpulmonata</taxon>
        <taxon>Sacoglossa</taxon>
        <taxon>Placobranchoidea</taxon>
        <taxon>Plakobranchidae</taxon>
        <taxon>Elysia</taxon>
    </lineage>
</organism>
<dbReference type="AlphaFoldDB" id="A0AAE0ZDD4"/>
<keyword evidence="5" id="KW-0804">Transcription</keyword>
<evidence type="ECO:0000256" key="6">
    <source>
        <dbReference type="ARBA" id="ARBA00023242"/>
    </source>
</evidence>
<keyword evidence="4" id="KW-0238">DNA-binding</keyword>
<feature type="compositionally biased region" description="Low complexity" evidence="7">
    <location>
        <begin position="329"/>
        <end position="342"/>
    </location>
</feature>
<reference evidence="8" key="1">
    <citation type="journal article" date="2023" name="G3 (Bethesda)">
        <title>A reference genome for the long-term kleptoplast-retaining sea slug Elysia crispata morphotype clarki.</title>
        <authorList>
            <person name="Eastman K.E."/>
            <person name="Pendleton A.L."/>
            <person name="Shaikh M.A."/>
            <person name="Suttiyut T."/>
            <person name="Ogas R."/>
            <person name="Tomko P."/>
            <person name="Gavelis G."/>
            <person name="Widhalm J.R."/>
            <person name="Wisecaver J.H."/>
        </authorList>
    </citation>
    <scope>NUCLEOTIDE SEQUENCE</scope>
    <source>
        <strain evidence="8">ECLA1</strain>
    </source>
</reference>